<reference evidence="5" key="1">
    <citation type="submission" date="2022-11" db="UniProtKB">
        <authorList>
            <consortium name="WormBaseParasite"/>
        </authorList>
    </citation>
    <scope>IDENTIFICATION</scope>
</reference>
<dbReference type="InterPro" id="IPR035979">
    <property type="entry name" value="RBD_domain_sf"/>
</dbReference>
<dbReference type="InterPro" id="IPR012677">
    <property type="entry name" value="Nucleotide-bd_a/b_plait_sf"/>
</dbReference>
<dbReference type="InterPro" id="IPR000504">
    <property type="entry name" value="RRM_dom"/>
</dbReference>
<dbReference type="PANTHER" id="PTHR23295:SF6">
    <property type="entry name" value="NEOSIN, ISOFORM A"/>
    <property type="match status" value="1"/>
</dbReference>
<keyword evidence="1" id="KW-0694">RNA-binding</keyword>
<feature type="domain" description="RRM" evidence="3">
    <location>
        <begin position="111"/>
        <end position="182"/>
    </location>
</feature>
<dbReference type="SMART" id="SM00360">
    <property type="entry name" value="RRM"/>
    <property type="match status" value="1"/>
</dbReference>
<organism evidence="4 5">
    <name type="scientific">Panagrolaimus davidi</name>
    <dbReference type="NCBI Taxonomy" id="227884"/>
    <lineage>
        <taxon>Eukaryota</taxon>
        <taxon>Metazoa</taxon>
        <taxon>Ecdysozoa</taxon>
        <taxon>Nematoda</taxon>
        <taxon>Chromadorea</taxon>
        <taxon>Rhabditida</taxon>
        <taxon>Tylenchina</taxon>
        <taxon>Panagrolaimomorpha</taxon>
        <taxon>Panagrolaimoidea</taxon>
        <taxon>Panagrolaimidae</taxon>
        <taxon>Panagrolaimus</taxon>
    </lineage>
</organism>
<evidence type="ECO:0000313" key="4">
    <source>
        <dbReference type="Proteomes" id="UP000887578"/>
    </source>
</evidence>
<feature type="transmembrane region" description="Helical" evidence="2">
    <location>
        <begin position="56"/>
        <end position="75"/>
    </location>
</feature>
<dbReference type="InterPro" id="IPR052600">
    <property type="entry name" value="Nuc_rcpt_coact/corep"/>
</dbReference>
<dbReference type="GO" id="GO:0003723">
    <property type="term" value="F:RNA binding"/>
    <property type="evidence" value="ECO:0007669"/>
    <property type="project" value="UniProtKB-UniRule"/>
</dbReference>
<keyword evidence="2" id="KW-1133">Transmembrane helix</keyword>
<evidence type="ECO:0000259" key="3">
    <source>
        <dbReference type="PROSITE" id="PS50102"/>
    </source>
</evidence>
<dbReference type="Gene3D" id="3.30.70.330">
    <property type="match status" value="1"/>
</dbReference>
<dbReference type="SUPFAM" id="SSF54928">
    <property type="entry name" value="RNA-binding domain, RBD"/>
    <property type="match status" value="1"/>
</dbReference>
<dbReference type="PANTHER" id="PTHR23295">
    <property type="entry name" value="NUCLEAR RECEPTOR COACTIVATOR 5-RELATED"/>
    <property type="match status" value="1"/>
</dbReference>
<evidence type="ECO:0000256" key="2">
    <source>
        <dbReference type="SAM" id="Phobius"/>
    </source>
</evidence>
<accession>A0A914QWF4</accession>
<keyword evidence="4" id="KW-1185">Reference proteome</keyword>
<evidence type="ECO:0000256" key="1">
    <source>
        <dbReference type="PROSITE-ProRule" id="PRU00176"/>
    </source>
</evidence>
<keyword evidence="2" id="KW-0812">Transmembrane</keyword>
<proteinExistence type="predicted"/>
<protein>
    <submittedName>
        <fullName evidence="5">RRM domain-containing protein</fullName>
    </submittedName>
</protein>
<dbReference type="PROSITE" id="PS50102">
    <property type="entry name" value="RRM"/>
    <property type="match status" value="1"/>
</dbReference>
<dbReference type="AlphaFoldDB" id="A0A914QWF4"/>
<dbReference type="Proteomes" id="UP000887578">
    <property type="component" value="Unplaced"/>
</dbReference>
<evidence type="ECO:0000313" key="5">
    <source>
        <dbReference type="WBParaSite" id="PDA_v2.g619.t1"/>
    </source>
</evidence>
<keyword evidence="2" id="KW-0472">Membrane</keyword>
<sequence>MRNVYSNSPSEPTPLLDSSEQMPNFNNVFHEVVPKMMRVPDDFHRMVNYIPDLRNVMMIGLDLFTVTGILIYLILKFRNDPPLTTSVSVAAAGTPSISSFIDSKDPSVIKAGVFVGNLKKTRVSREDLVGLFEGFGNVLGATLFEEHAFVQFSTQTEAELSVQTLNGYTWKGSELVVKILTLYSKNDAVDLSVTSSINDIKIENNTGGTYKIGSNKQKYLKNIAKARNSAITLKAGKRNNVKHSFNQSNFNQHTTNFIVCFSDSSKTLDL</sequence>
<name>A0A914QWF4_9BILA</name>
<dbReference type="WBParaSite" id="PDA_v2.g619.t1">
    <property type="protein sequence ID" value="PDA_v2.g619.t1"/>
    <property type="gene ID" value="PDA_v2.g619"/>
</dbReference>
<dbReference type="Pfam" id="PF00076">
    <property type="entry name" value="RRM_1"/>
    <property type="match status" value="1"/>
</dbReference>